<reference evidence="1" key="1">
    <citation type="submission" date="2021-02" db="EMBL/GenBank/DDBJ databases">
        <authorList>
            <person name="Dougan E. K."/>
            <person name="Rhodes N."/>
            <person name="Thang M."/>
            <person name="Chan C."/>
        </authorList>
    </citation>
    <scope>NUCLEOTIDE SEQUENCE</scope>
</reference>
<organism evidence="1 2">
    <name type="scientific">Symbiodinium pilosum</name>
    <name type="common">Dinoflagellate</name>
    <dbReference type="NCBI Taxonomy" id="2952"/>
    <lineage>
        <taxon>Eukaryota</taxon>
        <taxon>Sar</taxon>
        <taxon>Alveolata</taxon>
        <taxon>Dinophyceae</taxon>
        <taxon>Suessiales</taxon>
        <taxon>Symbiodiniaceae</taxon>
        <taxon>Symbiodinium</taxon>
    </lineage>
</organism>
<keyword evidence="2" id="KW-1185">Reference proteome</keyword>
<evidence type="ECO:0000313" key="1">
    <source>
        <dbReference type="EMBL" id="CAE7180113.1"/>
    </source>
</evidence>
<proteinExistence type="predicted"/>
<accession>A0A812IRT1</accession>
<dbReference type="AlphaFoldDB" id="A0A812IRT1"/>
<dbReference type="EMBL" id="CAJNIZ010000991">
    <property type="protein sequence ID" value="CAE7180113.1"/>
    <property type="molecule type" value="Genomic_DNA"/>
</dbReference>
<dbReference type="OrthoDB" id="264354at2759"/>
<evidence type="ECO:0000313" key="2">
    <source>
        <dbReference type="Proteomes" id="UP000649617"/>
    </source>
</evidence>
<protein>
    <submittedName>
        <fullName evidence="1">March1 protein</fullName>
    </submittedName>
</protein>
<gene>
    <name evidence="1" type="primary">March1</name>
    <name evidence="1" type="ORF">SPIL2461_LOCUS1032</name>
</gene>
<name>A0A812IRT1_SYMPI</name>
<dbReference type="Proteomes" id="UP000649617">
    <property type="component" value="Unassembled WGS sequence"/>
</dbReference>
<comment type="caution">
    <text evidence="1">The sequence shown here is derived from an EMBL/GenBank/DDBJ whole genome shotgun (WGS) entry which is preliminary data.</text>
</comment>
<sequence length="179" mass="20805">MWQRAVLVSQPTHPDLYDHDTRQRICNVCKTEFTCHPPTRAELLASFTGPELAALIEERCFIGSAENFSRELERQVASFPGIMREGIVCLNWIRGLFLIVKVVEDRHRGVVMLKVSDEEELAMFMQQLEADARTGDDPLPQQLCLEWKRIVFDLQLPLEWRSNRYSFRSSKVSRRVVVI</sequence>